<comment type="caution">
    <text evidence="1">The sequence shown here is derived from an EMBL/GenBank/DDBJ whole genome shotgun (WGS) entry which is preliminary data.</text>
</comment>
<dbReference type="AlphaFoldDB" id="A0AAD9IJV8"/>
<organism evidence="1 2">
    <name type="scientific">Prototheca wickerhamii</name>
    <dbReference type="NCBI Taxonomy" id="3111"/>
    <lineage>
        <taxon>Eukaryota</taxon>
        <taxon>Viridiplantae</taxon>
        <taxon>Chlorophyta</taxon>
        <taxon>core chlorophytes</taxon>
        <taxon>Trebouxiophyceae</taxon>
        <taxon>Chlorellales</taxon>
        <taxon>Chlorellaceae</taxon>
        <taxon>Prototheca</taxon>
    </lineage>
</organism>
<gene>
    <name evidence="1" type="ORF">QBZ16_002706</name>
</gene>
<protein>
    <submittedName>
        <fullName evidence="1">Uncharacterized protein</fullName>
    </submittedName>
</protein>
<keyword evidence="2" id="KW-1185">Reference proteome</keyword>
<name>A0AAD9IJV8_PROWI</name>
<evidence type="ECO:0000313" key="2">
    <source>
        <dbReference type="Proteomes" id="UP001255856"/>
    </source>
</evidence>
<accession>A0AAD9IJV8</accession>
<dbReference type="Proteomes" id="UP001255856">
    <property type="component" value="Unassembled WGS sequence"/>
</dbReference>
<sequence>MARCRAREGAEWPGIPHGAAFADASVEEQLREPVAAAEEVDSAKAAPLSAPLPKPTAIQVLESPVFELLALAPPASPGGRQSFFPGSRMLDLPAQHDALALRSQPAAGVDPLVTRCLAAQASAPRADPHAVHVQYVTLEDAWTYTVSCLAPRRPSNVSYVTLTDVAALGAAVALGGHASSPLPLRTLRRATRRAAERASAALDSALGAARAAMPVQLALERRSALRWSFSCRAAAARRSPGETLERDLALFG</sequence>
<reference evidence="1" key="1">
    <citation type="submission" date="2021-01" db="EMBL/GenBank/DDBJ databases">
        <authorList>
            <person name="Eckstrom K.M.E."/>
        </authorList>
    </citation>
    <scope>NUCLEOTIDE SEQUENCE</scope>
    <source>
        <strain evidence="1">UVCC 0001</strain>
    </source>
</reference>
<proteinExistence type="predicted"/>
<evidence type="ECO:0000313" key="1">
    <source>
        <dbReference type="EMBL" id="KAK2079016.1"/>
    </source>
</evidence>
<dbReference type="EMBL" id="JASFZW010000003">
    <property type="protein sequence ID" value="KAK2079016.1"/>
    <property type="molecule type" value="Genomic_DNA"/>
</dbReference>